<organism evidence="1 2">
    <name type="scientific">Arthrobacter nitrophenolicus</name>
    <dbReference type="NCBI Taxonomy" id="683150"/>
    <lineage>
        <taxon>Bacteria</taxon>
        <taxon>Bacillati</taxon>
        <taxon>Actinomycetota</taxon>
        <taxon>Actinomycetes</taxon>
        <taxon>Micrococcales</taxon>
        <taxon>Micrococcaceae</taxon>
        <taxon>Arthrobacter</taxon>
    </lineage>
</organism>
<accession>A0ACC6TDF1</accession>
<gene>
    <name evidence="1" type="ORF">ABIC98_001352</name>
</gene>
<evidence type="ECO:0000313" key="2">
    <source>
        <dbReference type="Proteomes" id="UP001549207"/>
    </source>
</evidence>
<keyword evidence="2" id="KW-1185">Reference proteome</keyword>
<reference evidence="1" key="1">
    <citation type="submission" date="2024-06" db="EMBL/GenBank/DDBJ databases">
        <title>Genomic Encyclopedia of Type Strains, Phase IV (KMG-IV): sequencing the most valuable type-strain genomes for metagenomic binning, comparative biology and taxonomic classification.</title>
        <authorList>
            <person name="Goeker M."/>
        </authorList>
    </citation>
    <scope>NUCLEOTIDE SEQUENCE</scope>
    <source>
        <strain evidence="1">SJCon</strain>
    </source>
</reference>
<evidence type="ECO:0000313" key="1">
    <source>
        <dbReference type="EMBL" id="MET3771715.1"/>
    </source>
</evidence>
<proteinExistence type="predicted"/>
<dbReference type="EMBL" id="JBEPNJ010000004">
    <property type="protein sequence ID" value="MET3771715.1"/>
    <property type="molecule type" value="Genomic_DNA"/>
</dbReference>
<name>A0ACC6TDF1_9MICC</name>
<dbReference type="Proteomes" id="UP001549207">
    <property type="component" value="Unassembled WGS sequence"/>
</dbReference>
<comment type="caution">
    <text evidence="1">The sequence shown here is derived from an EMBL/GenBank/DDBJ whole genome shotgun (WGS) entry which is preliminary data.</text>
</comment>
<sequence length="718" mass="74976">MFDVNLDGRRYLRIHALLAALLLAITGVLAVPVGASAADGDIGVEGPSHLGTGTPTGTKRATSSLWFNDGTWWGNLWDTATSDFHIFRFDSATSTWVDTGVATDPRSNTHHDVLWDGTTLYVASYRFVNDGVPAEPNYPTTMRRYSYDAGAKKYTLLGATQINNQRVETLTIDKDSTGRVWATWQQGNRIYLNATATDGATWGTPFAHPSTLGDVSVDDNSALIAFDGKIGVMWSRQKDDATDGMYWSFHVDGAPETDWSAPQAAVSGLRSGDDHMNLKWLDSSGGRVFAAIKTSFTSSTQPLIQLLALNGINWTAHTIATVAECPNRVMVLIDESAQLLRTFATYPKPSGTTNAGTCTSSGGAIYEKSTPLNNISFTTTKTNRIMDADQYAHDVTSTKQNLNSEARGTANSGLLVLAGVNATSRYWHFYDPPAGTGGGGGTGDTTAPAVTATSPAAGAADVAVTANVTGQFSETLDASTVSEDTFTLTAGTTAVPASVTYSGTGSVATLDPDSDLAPDTAYTATIRGGSDGVKDAAGNALASDHTWTFTTAPAAGPGPDTVTLTATADSYVSSRGTGTNYGKKSVMWVDNSPVEVVYLKFDLSAYAGRTLESAALQLSVGDNASGGKQNVKLVADDSWTETGVTYTNRPALGAGSLGTLGPTAANTGYSISLTAADLAGELGQQLTLGVDTGSTDGLAVNSKEAGSTTAPKLVLTFR</sequence>
<protein>
    <submittedName>
        <fullName evidence="1">Uncharacterized protein</fullName>
    </submittedName>
</protein>